<gene>
    <name evidence="2" type="ORF">ACFYY5_30130</name>
</gene>
<proteinExistence type="predicted"/>
<evidence type="ECO:0000256" key="1">
    <source>
        <dbReference type="SAM" id="MobiDB-lite"/>
    </source>
</evidence>
<dbReference type="RefSeq" id="WP_267468902.1">
    <property type="nucleotide sequence ID" value="NZ_JADLPS010000011.1"/>
</dbReference>
<dbReference type="EMBL" id="JBIATK010000012">
    <property type="protein sequence ID" value="MFF4027115.1"/>
    <property type="molecule type" value="Genomic_DNA"/>
</dbReference>
<dbReference type="Proteomes" id="UP001602089">
    <property type="component" value="Unassembled WGS sequence"/>
</dbReference>
<comment type="caution">
    <text evidence="2">The sequence shown here is derived from an EMBL/GenBank/DDBJ whole genome shotgun (WGS) entry which is preliminary data.</text>
</comment>
<protein>
    <submittedName>
        <fullName evidence="2">Uncharacterized protein</fullName>
    </submittedName>
</protein>
<organism evidence="2 3">
    <name type="scientific">Nocardia elegans</name>
    <dbReference type="NCBI Taxonomy" id="300029"/>
    <lineage>
        <taxon>Bacteria</taxon>
        <taxon>Bacillati</taxon>
        <taxon>Actinomycetota</taxon>
        <taxon>Actinomycetes</taxon>
        <taxon>Mycobacteriales</taxon>
        <taxon>Nocardiaceae</taxon>
        <taxon>Nocardia</taxon>
    </lineage>
</organism>
<evidence type="ECO:0000313" key="3">
    <source>
        <dbReference type="Proteomes" id="UP001602089"/>
    </source>
</evidence>
<accession>A0ABW6TQ78</accession>
<reference evidence="2 3" key="1">
    <citation type="submission" date="2024-10" db="EMBL/GenBank/DDBJ databases">
        <title>The Natural Products Discovery Center: Release of the First 8490 Sequenced Strains for Exploring Actinobacteria Biosynthetic Diversity.</title>
        <authorList>
            <person name="Kalkreuter E."/>
            <person name="Kautsar S.A."/>
            <person name="Yang D."/>
            <person name="Bader C.D."/>
            <person name="Teijaro C.N."/>
            <person name="Fluegel L."/>
            <person name="Davis C.M."/>
            <person name="Simpson J.R."/>
            <person name="Lauterbach L."/>
            <person name="Steele A.D."/>
            <person name="Gui C."/>
            <person name="Meng S."/>
            <person name="Li G."/>
            <person name="Viehrig K."/>
            <person name="Ye F."/>
            <person name="Su P."/>
            <person name="Kiefer A.F."/>
            <person name="Nichols A."/>
            <person name="Cepeda A.J."/>
            <person name="Yan W."/>
            <person name="Fan B."/>
            <person name="Jiang Y."/>
            <person name="Adhikari A."/>
            <person name="Zheng C.-J."/>
            <person name="Schuster L."/>
            <person name="Cowan T.M."/>
            <person name="Smanski M.J."/>
            <person name="Chevrette M.G."/>
            <person name="De Carvalho L.P.S."/>
            <person name="Shen B."/>
        </authorList>
    </citation>
    <scope>NUCLEOTIDE SEQUENCE [LARGE SCALE GENOMIC DNA]</scope>
    <source>
        <strain evidence="2 3">NPDC001867</strain>
    </source>
</reference>
<evidence type="ECO:0000313" key="2">
    <source>
        <dbReference type="EMBL" id="MFF4027115.1"/>
    </source>
</evidence>
<keyword evidence="3" id="KW-1185">Reference proteome</keyword>
<sequence>MPQLLPHPRAPPDTAPGERPDPTNSDAGAPAFDFIPTTHADNA</sequence>
<feature type="region of interest" description="Disordered" evidence="1">
    <location>
        <begin position="1"/>
        <end position="43"/>
    </location>
</feature>
<name>A0ABW6TQ78_9NOCA</name>